<dbReference type="PROSITE" id="PS01137">
    <property type="entry name" value="TATD_1"/>
    <property type="match status" value="1"/>
</dbReference>
<dbReference type="GO" id="GO:0016810">
    <property type="term" value="F:hydrolase activity, acting on carbon-nitrogen (but not peptide) bonds"/>
    <property type="evidence" value="ECO:0007669"/>
    <property type="project" value="InterPro"/>
</dbReference>
<dbReference type="InterPro" id="IPR051781">
    <property type="entry name" value="Metallo-dep_Hydrolase"/>
</dbReference>
<dbReference type="Gene3D" id="2.30.40.10">
    <property type="entry name" value="Urease, subunit C, domain 1"/>
    <property type="match status" value="1"/>
</dbReference>
<comment type="caution">
    <text evidence="2">The sequence shown here is derived from an EMBL/GenBank/DDBJ whole genome shotgun (WGS) entry which is preliminary data.</text>
</comment>
<dbReference type="SUPFAM" id="SSF51556">
    <property type="entry name" value="Metallo-dependent hydrolases"/>
    <property type="match status" value="1"/>
</dbReference>
<dbReference type="InterPro" id="IPR057744">
    <property type="entry name" value="OTAase-like"/>
</dbReference>
<gene>
    <name evidence="2" type="ORF">CYD53_112144</name>
</gene>
<name>A0A2S4M411_9HYPH</name>
<dbReference type="Gene3D" id="3.20.20.140">
    <property type="entry name" value="Metal-dependent hydrolases"/>
    <property type="match status" value="1"/>
</dbReference>
<dbReference type="OrthoDB" id="9782972at2"/>
<keyword evidence="3" id="KW-1185">Reference proteome</keyword>
<dbReference type="Proteomes" id="UP000236919">
    <property type="component" value="Unassembled WGS sequence"/>
</dbReference>
<dbReference type="PANTHER" id="PTHR43135">
    <property type="entry name" value="ALPHA-D-RIBOSE 1-METHYLPHOSPHONATE 5-TRIPHOSPHATE DIPHOSPHATASE"/>
    <property type="match status" value="1"/>
</dbReference>
<protein>
    <submittedName>
        <fullName evidence="2">Imidazolonepropionase-like amidohydrolase</fullName>
    </submittedName>
</protein>
<dbReference type="AlphaFoldDB" id="A0A2S4M411"/>
<dbReference type="InterPro" id="IPR011059">
    <property type="entry name" value="Metal-dep_hydrolase_composite"/>
</dbReference>
<dbReference type="PANTHER" id="PTHR43135:SF3">
    <property type="entry name" value="ALPHA-D-RIBOSE 1-METHYLPHOSPHONATE 5-TRIPHOSPHATE DIPHOSPHATASE"/>
    <property type="match status" value="1"/>
</dbReference>
<evidence type="ECO:0000259" key="1">
    <source>
        <dbReference type="Pfam" id="PF01979"/>
    </source>
</evidence>
<feature type="domain" description="Amidohydrolase-related" evidence="1">
    <location>
        <begin position="57"/>
        <end position="406"/>
    </location>
</feature>
<proteinExistence type="predicted"/>
<evidence type="ECO:0000313" key="2">
    <source>
        <dbReference type="EMBL" id="POR49319.1"/>
    </source>
</evidence>
<dbReference type="SUPFAM" id="SSF51338">
    <property type="entry name" value="Composite domain of metallo-dependent hydrolases"/>
    <property type="match status" value="1"/>
</dbReference>
<reference evidence="2 3" key="1">
    <citation type="submission" date="2018-01" db="EMBL/GenBank/DDBJ databases">
        <title>Genomic Encyclopedia of Type Strains, Phase III (KMG-III): the genomes of soil and plant-associated and newly described type strains.</title>
        <authorList>
            <person name="Whitman W."/>
        </authorList>
    </citation>
    <scope>NUCLEOTIDE SEQUENCE [LARGE SCALE GENOMIC DNA]</scope>
    <source>
        <strain evidence="2 3">1131</strain>
    </source>
</reference>
<organism evidence="2 3">
    <name type="scientific">Bosea psychrotolerans</name>
    <dbReference type="NCBI Taxonomy" id="1871628"/>
    <lineage>
        <taxon>Bacteria</taxon>
        <taxon>Pseudomonadati</taxon>
        <taxon>Pseudomonadota</taxon>
        <taxon>Alphaproteobacteria</taxon>
        <taxon>Hyphomicrobiales</taxon>
        <taxon>Boseaceae</taxon>
        <taxon>Bosea</taxon>
    </lineage>
</organism>
<keyword evidence="2" id="KW-0378">Hydrolase</keyword>
<dbReference type="InterPro" id="IPR032466">
    <property type="entry name" value="Metal_Hydrolase"/>
</dbReference>
<dbReference type="InterPro" id="IPR018228">
    <property type="entry name" value="DNase_TatD-rel_CS"/>
</dbReference>
<dbReference type="CDD" id="cd01299">
    <property type="entry name" value="Met_dep_hydrolase_A"/>
    <property type="match status" value="1"/>
</dbReference>
<sequence length="415" mass="43650">MTTLIRADRLIDGTGAAPVQDAVLVVEQGRVVAVHAGGIPDGLSTEKAEILDFPGCTILPGLIDTHVHLNLPGDGTTLEVAMREPEGVLMATSTFAVGKALAAGITTVRDVGALNGTAIHLRRALELGHGDGARVLACGQPITITGGHTWYFGGEADGEDGLRRKVREMAKLGADFIKVMASGGGTLNTQSWKPSFTPRELAVMVDEAHRSDRKITAHCLCAASIDDVVAAGFDQIEHAGFITDGKGNQSYDPAVAERLARSGIPVTSTLAVGGAVLRAMLAKEERTPSEEAFLARWRKTFAANLDQFRKLREAGVTFVAGTDAGWRFTAIDDLPLELALMHQGGMSAMEAIIAGTGLAATVIGIDDQVGRLAPGLAADAIVVRGNPLDDLGALRDIRFVMQGGQPKRRLDRVAT</sequence>
<dbReference type="InterPro" id="IPR006680">
    <property type="entry name" value="Amidohydro-rel"/>
</dbReference>
<dbReference type="EMBL" id="PQFZ01000012">
    <property type="protein sequence ID" value="POR49319.1"/>
    <property type="molecule type" value="Genomic_DNA"/>
</dbReference>
<dbReference type="Pfam" id="PF01979">
    <property type="entry name" value="Amidohydro_1"/>
    <property type="match status" value="1"/>
</dbReference>
<dbReference type="RefSeq" id="WP_103719774.1">
    <property type="nucleotide sequence ID" value="NZ_PQFZ01000012.1"/>
</dbReference>
<evidence type="ECO:0000313" key="3">
    <source>
        <dbReference type="Proteomes" id="UP000236919"/>
    </source>
</evidence>
<accession>A0A2S4M411</accession>